<dbReference type="PANTHER" id="PTHR43071:SF1">
    <property type="entry name" value="2-AMINO-4-HYDROXY-6-HYDROXYMETHYLDIHYDROPTERIDINE PYROPHOSPHOKINASE"/>
    <property type="match status" value="1"/>
</dbReference>
<evidence type="ECO:0000259" key="13">
    <source>
        <dbReference type="Pfam" id="PF01288"/>
    </source>
</evidence>
<sequence>MFFLSIFTNFAQQRTKKVTIVTKIIISLGSNTFPEQHIEQAICLLRQAFGELMVTRQLWTEPIGMESSCKFLNMLVMVSSARSMQQVQEELKRIEVLCGRKPEDKAKGTVVVDADLLLYNDKRCHLNDWQRDYVKILMAELDASYADFSASNDIV</sequence>
<evidence type="ECO:0000256" key="9">
    <source>
        <dbReference type="ARBA" id="ARBA00022909"/>
    </source>
</evidence>
<evidence type="ECO:0000256" key="2">
    <source>
        <dbReference type="ARBA" id="ARBA00005810"/>
    </source>
</evidence>
<dbReference type="EMBL" id="VZAD01000076">
    <property type="protein sequence ID" value="MQP12317.1"/>
    <property type="molecule type" value="Genomic_DNA"/>
</dbReference>
<dbReference type="GO" id="GO:0005524">
    <property type="term" value="F:ATP binding"/>
    <property type="evidence" value="ECO:0007669"/>
    <property type="project" value="UniProtKB-KW"/>
</dbReference>
<keyword evidence="8" id="KW-0067">ATP-binding</keyword>
<accession>A0A6A7WCX4</accession>
<evidence type="ECO:0000256" key="1">
    <source>
        <dbReference type="ARBA" id="ARBA00005051"/>
    </source>
</evidence>
<keyword evidence="5" id="KW-0808">Transferase</keyword>
<dbReference type="GO" id="GO:0046656">
    <property type="term" value="P:folic acid biosynthetic process"/>
    <property type="evidence" value="ECO:0007669"/>
    <property type="project" value="UniProtKB-KW"/>
</dbReference>
<proteinExistence type="inferred from homology"/>
<comment type="function">
    <text evidence="10">Catalyzes the transfer of pyrophosphate from adenosine triphosphate (ATP) to 6-hydroxymethyl-7,8-dihydropterin, an enzymatic step in folate biosynthesis pathway.</text>
</comment>
<dbReference type="EC" id="2.7.6.3" evidence="3"/>
<organism evidence="14 15">
    <name type="scientific">Segatella copri</name>
    <dbReference type="NCBI Taxonomy" id="165179"/>
    <lineage>
        <taxon>Bacteria</taxon>
        <taxon>Pseudomonadati</taxon>
        <taxon>Bacteroidota</taxon>
        <taxon>Bacteroidia</taxon>
        <taxon>Bacteroidales</taxon>
        <taxon>Prevotellaceae</taxon>
        <taxon>Segatella</taxon>
    </lineage>
</organism>
<reference evidence="14 15" key="1">
    <citation type="submission" date="2019-09" db="EMBL/GenBank/DDBJ databases">
        <title>Distinct polysaccharide growth profiles of human intestinal Prevotella copri isolates.</title>
        <authorList>
            <person name="Fehlner-Peach H."/>
            <person name="Magnabosco C."/>
            <person name="Raghavan V."/>
            <person name="Scher J.U."/>
            <person name="Tett A."/>
            <person name="Cox L.M."/>
            <person name="Gottsegen C."/>
            <person name="Watters A."/>
            <person name="Wiltshire- Gordon J.D."/>
            <person name="Segata N."/>
            <person name="Bonneau R."/>
            <person name="Littman D.R."/>
        </authorList>
    </citation>
    <scope>NUCLEOTIDE SEQUENCE [LARGE SCALE GENOMIC DNA]</scope>
    <source>
        <strain evidence="15">iAQ1173</strain>
    </source>
</reference>
<name>A0A6A7WCX4_9BACT</name>
<dbReference type="GO" id="GO:0046654">
    <property type="term" value="P:tetrahydrofolate biosynthetic process"/>
    <property type="evidence" value="ECO:0007669"/>
    <property type="project" value="UniProtKB-UniPathway"/>
</dbReference>
<comment type="similarity">
    <text evidence="2">Belongs to the HPPK family.</text>
</comment>
<dbReference type="AlphaFoldDB" id="A0A6A7WCX4"/>
<dbReference type="UniPathway" id="UPA00077">
    <property type="reaction ID" value="UER00155"/>
</dbReference>
<feature type="domain" description="7,8-dihydro-6-hydroxymethylpterin-pyrophosphokinase" evidence="13">
    <location>
        <begin position="25"/>
        <end position="142"/>
    </location>
</feature>
<dbReference type="Pfam" id="PF01288">
    <property type="entry name" value="HPPK"/>
    <property type="match status" value="1"/>
</dbReference>
<evidence type="ECO:0000256" key="12">
    <source>
        <dbReference type="ARBA" id="ARBA00033413"/>
    </source>
</evidence>
<keyword evidence="9" id="KW-0289">Folate biosynthesis</keyword>
<dbReference type="InterPro" id="IPR035907">
    <property type="entry name" value="Hppk_sf"/>
</dbReference>
<evidence type="ECO:0000313" key="14">
    <source>
        <dbReference type="EMBL" id="MQP12317.1"/>
    </source>
</evidence>
<evidence type="ECO:0000313" key="15">
    <source>
        <dbReference type="Proteomes" id="UP000384372"/>
    </source>
</evidence>
<dbReference type="Gene3D" id="3.30.70.560">
    <property type="entry name" value="7,8-Dihydro-6-hydroxymethylpterin-pyrophosphokinase HPPK"/>
    <property type="match status" value="1"/>
</dbReference>
<keyword evidence="7 14" id="KW-0418">Kinase</keyword>
<evidence type="ECO:0000256" key="7">
    <source>
        <dbReference type="ARBA" id="ARBA00022777"/>
    </source>
</evidence>
<dbReference type="GO" id="GO:0016301">
    <property type="term" value="F:kinase activity"/>
    <property type="evidence" value="ECO:0007669"/>
    <property type="project" value="UniProtKB-KW"/>
</dbReference>
<evidence type="ECO:0000256" key="8">
    <source>
        <dbReference type="ARBA" id="ARBA00022840"/>
    </source>
</evidence>
<comment type="caution">
    <text evidence="14">The sequence shown here is derived from an EMBL/GenBank/DDBJ whole genome shotgun (WGS) entry which is preliminary data.</text>
</comment>
<dbReference type="SUPFAM" id="SSF55083">
    <property type="entry name" value="6-hydroxymethyl-7,8-dihydropterin pyrophosphokinase, HPPK"/>
    <property type="match status" value="1"/>
</dbReference>
<dbReference type="PANTHER" id="PTHR43071">
    <property type="entry name" value="2-AMINO-4-HYDROXY-6-HYDROXYMETHYLDIHYDROPTERIDINE PYROPHOSPHOKINASE"/>
    <property type="match status" value="1"/>
</dbReference>
<evidence type="ECO:0000256" key="4">
    <source>
        <dbReference type="ARBA" id="ARBA00016218"/>
    </source>
</evidence>
<keyword evidence="15" id="KW-1185">Reference proteome</keyword>
<evidence type="ECO:0000256" key="6">
    <source>
        <dbReference type="ARBA" id="ARBA00022741"/>
    </source>
</evidence>
<evidence type="ECO:0000256" key="3">
    <source>
        <dbReference type="ARBA" id="ARBA00013253"/>
    </source>
</evidence>
<evidence type="ECO:0000256" key="10">
    <source>
        <dbReference type="ARBA" id="ARBA00029409"/>
    </source>
</evidence>
<keyword evidence="6" id="KW-0547">Nucleotide-binding</keyword>
<dbReference type="Proteomes" id="UP000384372">
    <property type="component" value="Unassembled WGS sequence"/>
</dbReference>
<protein>
    <recommendedName>
        <fullName evidence="4">2-amino-4-hydroxy-6-hydroxymethyldihydropteridine pyrophosphokinase</fullName>
        <ecNumber evidence="3">2.7.6.3</ecNumber>
    </recommendedName>
    <alternativeName>
        <fullName evidence="11">6-hydroxymethyl-7,8-dihydropterin pyrophosphokinase</fullName>
    </alternativeName>
    <alternativeName>
        <fullName evidence="12">7,8-dihydro-6-hydroxymethylpterin-pyrophosphokinase</fullName>
    </alternativeName>
</protein>
<dbReference type="GO" id="GO:0003848">
    <property type="term" value="F:2-amino-4-hydroxy-6-hydroxymethyldihydropteridine diphosphokinase activity"/>
    <property type="evidence" value="ECO:0007669"/>
    <property type="project" value="UniProtKB-EC"/>
</dbReference>
<evidence type="ECO:0000256" key="11">
    <source>
        <dbReference type="ARBA" id="ARBA00029766"/>
    </source>
</evidence>
<comment type="pathway">
    <text evidence="1">Cofactor biosynthesis; tetrahydrofolate biosynthesis; 2-amino-4-hydroxy-6-hydroxymethyl-7,8-dihydropteridine diphosphate from 7,8-dihydroneopterin triphosphate: step 4/4.</text>
</comment>
<dbReference type="InterPro" id="IPR000550">
    <property type="entry name" value="Hppk"/>
</dbReference>
<gene>
    <name evidence="14" type="ORF">F7D20_10215</name>
</gene>
<evidence type="ECO:0000256" key="5">
    <source>
        <dbReference type="ARBA" id="ARBA00022679"/>
    </source>
</evidence>